<dbReference type="EMBL" id="AP023368">
    <property type="protein sequence ID" value="BCJ99586.1"/>
    <property type="molecule type" value="Genomic_DNA"/>
</dbReference>
<dbReference type="Proteomes" id="UP000515703">
    <property type="component" value="Chromosome"/>
</dbReference>
<reference evidence="1 2" key="1">
    <citation type="submission" date="2020-08" db="EMBL/GenBank/DDBJ databases">
        <title>Draft genome sequencing of an Anaerocolumna strain isolated from anoxic soil subjected to BSD treatment.</title>
        <authorList>
            <person name="Uek A."/>
            <person name="Tonouchi A."/>
        </authorList>
    </citation>
    <scope>NUCLEOTIDE SEQUENCE [LARGE SCALE GENOMIC DNA]</scope>
    <source>
        <strain evidence="1 2">CTTW</strain>
    </source>
</reference>
<name>A0A7I8DTG3_9FIRM</name>
<reference evidence="1 2" key="2">
    <citation type="submission" date="2020-08" db="EMBL/GenBank/DDBJ databases">
        <authorList>
            <person name="Ueki A."/>
            <person name="Tonouchi A."/>
        </authorList>
    </citation>
    <scope>NUCLEOTIDE SEQUENCE [LARGE SCALE GENOMIC DNA]</scope>
    <source>
        <strain evidence="1 2">CTTW</strain>
    </source>
</reference>
<proteinExistence type="predicted"/>
<organism evidence="1 2">
    <name type="scientific">Anaerocolumna chitinilytica</name>
    <dbReference type="NCBI Taxonomy" id="1727145"/>
    <lineage>
        <taxon>Bacteria</taxon>
        <taxon>Bacillati</taxon>
        <taxon>Bacillota</taxon>
        <taxon>Clostridia</taxon>
        <taxon>Lachnospirales</taxon>
        <taxon>Lachnospiraceae</taxon>
        <taxon>Anaerocolumna</taxon>
    </lineage>
</organism>
<protein>
    <submittedName>
        <fullName evidence="1">Uncharacterized protein</fullName>
    </submittedName>
</protein>
<keyword evidence="2" id="KW-1185">Reference proteome</keyword>
<accession>A0A7I8DTG3</accession>
<dbReference type="KEGG" id="acht:bsdcttw_26270"/>
<gene>
    <name evidence="1" type="ORF">bsdcttw_26270</name>
</gene>
<dbReference type="AlphaFoldDB" id="A0A7I8DTG3"/>
<evidence type="ECO:0000313" key="2">
    <source>
        <dbReference type="Proteomes" id="UP000515703"/>
    </source>
</evidence>
<evidence type="ECO:0000313" key="1">
    <source>
        <dbReference type="EMBL" id="BCJ99586.1"/>
    </source>
</evidence>
<sequence length="50" mass="6049">MKNQTRYIIKFMEKCHAKNKEEFFAKIAEEKGYQTLSFDLTEHGEKKEHI</sequence>